<comment type="caution">
    <text evidence="2">The sequence shown here is derived from an EMBL/GenBank/DDBJ whole genome shotgun (WGS) entry which is preliminary data.</text>
</comment>
<evidence type="ECO:0000259" key="1">
    <source>
        <dbReference type="Pfam" id="PF10545"/>
    </source>
</evidence>
<evidence type="ECO:0000313" key="3">
    <source>
        <dbReference type="Proteomes" id="UP001209878"/>
    </source>
</evidence>
<dbReference type="Pfam" id="PF10545">
    <property type="entry name" value="MADF_DNA_bdg"/>
    <property type="match status" value="1"/>
</dbReference>
<feature type="domain" description="MADF" evidence="1">
    <location>
        <begin position="17"/>
        <end position="52"/>
    </location>
</feature>
<evidence type="ECO:0000313" key="2">
    <source>
        <dbReference type="EMBL" id="KAK2185219.1"/>
    </source>
</evidence>
<dbReference type="InterPro" id="IPR006578">
    <property type="entry name" value="MADF-dom"/>
</dbReference>
<reference evidence="2" key="1">
    <citation type="journal article" date="2023" name="Mol. Biol. Evol.">
        <title>Third-Generation Sequencing Reveals the Adaptive Role of the Epigenome in Three Deep-Sea Polychaetes.</title>
        <authorList>
            <person name="Perez M."/>
            <person name="Aroh O."/>
            <person name="Sun Y."/>
            <person name="Lan Y."/>
            <person name="Juniper S.K."/>
            <person name="Young C.R."/>
            <person name="Angers B."/>
            <person name="Qian P.Y."/>
        </authorList>
    </citation>
    <scope>NUCLEOTIDE SEQUENCE</scope>
    <source>
        <strain evidence="2">R07B-5</strain>
    </source>
</reference>
<accession>A0AAD9NZ74</accession>
<organism evidence="2 3">
    <name type="scientific">Ridgeia piscesae</name>
    <name type="common">Tubeworm</name>
    <dbReference type="NCBI Taxonomy" id="27915"/>
    <lineage>
        <taxon>Eukaryota</taxon>
        <taxon>Metazoa</taxon>
        <taxon>Spiralia</taxon>
        <taxon>Lophotrochozoa</taxon>
        <taxon>Annelida</taxon>
        <taxon>Polychaeta</taxon>
        <taxon>Sedentaria</taxon>
        <taxon>Canalipalpata</taxon>
        <taxon>Sabellida</taxon>
        <taxon>Siboglinidae</taxon>
        <taxon>Ridgeia</taxon>
    </lineage>
</organism>
<gene>
    <name evidence="2" type="ORF">NP493_241g00020</name>
</gene>
<keyword evidence="3" id="KW-1185">Reference proteome</keyword>
<name>A0AAD9NZ74_RIDPI</name>
<protein>
    <recommendedName>
        <fullName evidence="1">MADF domain-containing protein</fullName>
    </recommendedName>
</protein>
<dbReference type="EMBL" id="JAODUO010000241">
    <property type="protein sequence ID" value="KAK2185219.1"/>
    <property type="molecule type" value="Genomic_DNA"/>
</dbReference>
<proteinExistence type="predicted"/>
<dbReference type="Proteomes" id="UP001209878">
    <property type="component" value="Unassembled WGS sequence"/>
</dbReference>
<sequence length="52" mass="6050">MATTNDIVNDMLLEDKLVQMWPDYSCLYDVRAASFKNRDVRQLAKEEIASKL</sequence>
<dbReference type="AlphaFoldDB" id="A0AAD9NZ74"/>